<feature type="domain" description="PAS" evidence="2">
    <location>
        <begin position="26"/>
        <end position="71"/>
    </location>
</feature>
<dbReference type="STRING" id="1792290.MSP8886_04366"/>
<evidence type="ECO:0000259" key="3">
    <source>
        <dbReference type="PROSITE" id="PS50113"/>
    </source>
</evidence>
<dbReference type="SUPFAM" id="SSF141868">
    <property type="entry name" value="EAL domain-like"/>
    <property type="match status" value="1"/>
</dbReference>
<feature type="domain" description="PAS" evidence="2">
    <location>
        <begin position="143"/>
        <end position="215"/>
    </location>
</feature>
<feature type="domain" description="EAL" evidence="4">
    <location>
        <begin position="447"/>
        <end position="700"/>
    </location>
</feature>
<dbReference type="InterPro" id="IPR035965">
    <property type="entry name" value="PAS-like_dom_sf"/>
</dbReference>
<dbReference type="Pfam" id="PF08447">
    <property type="entry name" value="PAS_3"/>
    <property type="match status" value="1"/>
</dbReference>
<dbReference type="InterPro" id="IPR029787">
    <property type="entry name" value="Nucleotide_cyclase"/>
</dbReference>
<comment type="cofactor">
    <cofactor evidence="1">
        <name>Mg(2+)</name>
        <dbReference type="ChEBI" id="CHEBI:18420"/>
    </cofactor>
</comment>
<dbReference type="CDD" id="cd01949">
    <property type="entry name" value="GGDEF"/>
    <property type="match status" value="1"/>
</dbReference>
<name>A0A1A8TVE4_9GAMM</name>
<dbReference type="Gene3D" id="3.20.20.450">
    <property type="entry name" value="EAL domain"/>
    <property type="match status" value="1"/>
</dbReference>
<dbReference type="NCBIfam" id="TIGR00229">
    <property type="entry name" value="sensory_box"/>
    <property type="match status" value="1"/>
</dbReference>
<dbReference type="EC" id="3.1.4.52" evidence="6"/>
<dbReference type="AlphaFoldDB" id="A0A1A8TVE4"/>
<dbReference type="SMART" id="SM00267">
    <property type="entry name" value="GGDEF"/>
    <property type="match status" value="1"/>
</dbReference>
<evidence type="ECO:0000259" key="2">
    <source>
        <dbReference type="PROSITE" id="PS50112"/>
    </source>
</evidence>
<dbReference type="InterPro" id="IPR000014">
    <property type="entry name" value="PAS"/>
</dbReference>
<dbReference type="SUPFAM" id="SSF55785">
    <property type="entry name" value="PYP-like sensor domain (PAS domain)"/>
    <property type="match status" value="1"/>
</dbReference>
<dbReference type="NCBIfam" id="TIGR00254">
    <property type="entry name" value="GGDEF"/>
    <property type="match status" value="1"/>
</dbReference>
<dbReference type="PROSITE" id="PS50887">
    <property type="entry name" value="GGDEF"/>
    <property type="match status" value="1"/>
</dbReference>
<accession>A0A1A8TVE4</accession>
<dbReference type="PROSITE" id="PS50883">
    <property type="entry name" value="EAL"/>
    <property type="match status" value="1"/>
</dbReference>
<evidence type="ECO:0000313" key="6">
    <source>
        <dbReference type="EMBL" id="SBS38037.1"/>
    </source>
</evidence>
<sequence length="700" mass="79712">MLTWRAIRLVLNKHQLTHSLDTYQSTYQQLISLLDANNAHLMWLTTQQGHILYANKALAELLNTPQEKVLGSASELPLSDAAITRLAVLLDSPIGEREEWLIQENGAPVCYLVKKHLLDDNTVACSAYLITSYKERENALIESELRMNEALKATSIGVWEWDVRNDKWFANPSYFSMLGYPPIEGLGNRQAEIEKVHPDDRPLVFDTIRALLEGKSQLNQYNYQARILHANGEYRWIAVRCTVTEFDENDVPTRLLGIRIDIDALKKAQEQVEWLASHDSLTGLPNRSSLYKSFNTLIQCSELKKTGLALIFVDLDRFKNINDTMGHNIGDKLLMSVGERMTSLIKESGFVTRQGGDEFIILLPYVTEEQAKEKATEISQVLSHRYQIEQHQFVITPSIGISLFPRDGRDFDTLYKRADTAMYSAKKEGRNRLTFFTAEMQSHSERVLLLENALHDVIEKQELSLFFQPQMDLKTGQVIAAEVLLRWHSKELGTVSPAEFIPIAEDTGQILMIGEWVLRETINQLKNWQEQGITPVRLAVNLSPIQFQVQNLPEIIKHLLDEFQVPATLLEMELTERGAMADPQKAIETMKAFQQIGVRTSIDDFGTGYSSLNYLQQFPIYKLKIDQSFIRDMTTDANDYAIVSAIISLAQQLGMKTIAEGVETQEQLTMLQELACDEMQGYYLSKPLPSTDFQNNFLAH</sequence>
<dbReference type="InterPro" id="IPR000700">
    <property type="entry name" value="PAS-assoc_C"/>
</dbReference>
<dbReference type="CDD" id="cd00130">
    <property type="entry name" value="PAS"/>
    <property type="match status" value="1"/>
</dbReference>
<dbReference type="Pfam" id="PF00990">
    <property type="entry name" value="GGDEF"/>
    <property type="match status" value="1"/>
</dbReference>
<evidence type="ECO:0000259" key="5">
    <source>
        <dbReference type="PROSITE" id="PS50887"/>
    </source>
</evidence>
<dbReference type="Proteomes" id="UP000092544">
    <property type="component" value="Unassembled WGS sequence"/>
</dbReference>
<dbReference type="FunFam" id="3.30.70.270:FF:000001">
    <property type="entry name" value="Diguanylate cyclase domain protein"/>
    <property type="match status" value="1"/>
</dbReference>
<dbReference type="SUPFAM" id="SSF55073">
    <property type="entry name" value="Nucleotide cyclase"/>
    <property type="match status" value="1"/>
</dbReference>
<evidence type="ECO:0000259" key="4">
    <source>
        <dbReference type="PROSITE" id="PS50883"/>
    </source>
</evidence>
<dbReference type="Pfam" id="PF00563">
    <property type="entry name" value="EAL"/>
    <property type="match status" value="1"/>
</dbReference>
<dbReference type="Gene3D" id="3.30.450.20">
    <property type="entry name" value="PAS domain"/>
    <property type="match status" value="1"/>
</dbReference>
<dbReference type="InterPro" id="IPR001633">
    <property type="entry name" value="EAL_dom"/>
</dbReference>
<dbReference type="Gene3D" id="3.30.70.270">
    <property type="match status" value="1"/>
</dbReference>
<dbReference type="GO" id="GO:0071111">
    <property type="term" value="F:cyclic-guanylate-specific phosphodiesterase activity"/>
    <property type="evidence" value="ECO:0007669"/>
    <property type="project" value="UniProtKB-EC"/>
</dbReference>
<organism evidence="6 7">
    <name type="scientific">Marinomonas spartinae</name>
    <dbReference type="NCBI Taxonomy" id="1792290"/>
    <lineage>
        <taxon>Bacteria</taxon>
        <taxon>Pseudomonadati</taxon>
        <taxon>Pseudomonadota</taxon>
        <taxon>Gammaproteobacteria</taxon>
        <taxon>Oceanospirillales</taxon>
        <taxon>Oceanospirillaceae</taxon>
        <taxon>Marinomonas</taxon>
    </lineage>
</organism>
<gene>
    <name evidence="6" type="primary">gmr_7</name>
    <name evidence="6" type="ORF">MSP8886_04366</name>
</gene>
<keyword evidence="6" id="KW-0378">Hydrolase</keyword>
<dbReference type="PANTHER" id="PTHR44757:SF2">
    <property type="entry name" value="BIOFILM ARCHITECTURE MAINTENANCE PROTEIN MBAA"/>
    <property type="match status" value="1"/>
</dbReference>
<dbReference type="InterPro" id="IPR001610">
    <property type="entry name" value="PAC"/>
</dbReference>
<dbReference type="InterPro" id="IPR043128">
    <property type="entry name" value="Rev_trsase/Diguanyl_cyclase"/>
</dbReference>
<dbReference type="PROSITE" id="PS50112">
    <property type="entry name" value="PAS"/>
    <property type="match status" value="2"/>
</dbReference>
<protein>
    <submittedName>
        <fullName evidence="6">Cyclic di-GMP phosphodiesterase Gmr</fullName>
        <ecNumber evidence="6">3.1.4.52</ecNumber>
    </submittedName>
</protein>
<dbReference type="Pfam" id="PF13426">
    <property type="entry name" value="PAS_9"/>
    <property type="match status" value="1"/>
</dbReference>
<dbReference type="InterPro" id="IPR013655">
    <property type="entry name" value="PAS_fold_3"/>
</dbReference>
<evidence type="ECO:0000256" key="1">
    <source>
        <dbReference type="ARBA" id="ARBA00001946"/>
    </source>
</evidence>
<dbReference type="SMART" id="SM00086">
    <property type="entry name" value="PAC"/>
    <property type="match status" value="1"/>
</dbReference>
<dbReference type="PROSITE" id="PS50113">
    <property type="entry name" value="PAC"/>
    <property type="match status" value="1"/>
</dbReference>
<dbReference type="EMBL" id="FLOB01000025">
    <property type="protein sequence ID" value="SBS38037.1"/>
    <property type="molecule type" value="Genomic_DNA"/>
</dbReference>
<dbReference type="InterPro" id="IPR000160">
    <property type="entry name" value="GGDEF_dom"/>
</dbReference>
<evidence type="ECO:0000313" key="7">
    <source>
        <dbReference type="Proteomes" id="UP000092544"/>
    </source>
</evidence>
<reference evidence="6 7" key="1">
    <citation type="submission" date="2016-06" db="EMBL/GenBank/DDBJ databases">
        <authorList>
            <person name="Kjaerup R.B."/>
            <person name="Dalgaard T.S."/>
            <person name="Juul-Madsen H.R."/>
        </authorList>
    </citation>
    <scope>NUCLEOTIDE SEQUENCE [LARGE SCALE GENOMIC DNA]</scope>
    <source>
        <strain evidence="6 7">CECT 8886</strain>
    </source>
</reference>
<dbReference type="SMART" id="SM00052">
    <property type="entry name" value="EAL"/>
    <property type="match status" value="1"/>
</dbReference>
<dbReference type="InterPro" id="IPR052155">
    <property type="entry name" value="Biofilm_reg_signaling"/>
</dbReference>
<dbReference type="SMART" id="SM00091">
    <property type="entry name" value="PAS"/>
    <property type="match status" value="2"/>
</dbReference>
<dbReference type="PANTHER" id="PTHR44757">
    <property type="entry name" value="DIGUANYLATE CYCLASE DGCP"/>
    <property type="match status" value="1"/>
</dbReference>
<feature type="domain" description="GGDEF" evidence="5">
    <location>
        <begin position="306"/>
        <end position="438"/>
    </location>
</feature>
<keyword evidence="7" id="KW-1185">Reference proteome</keyword>
<dbReference type="InterPro" id="IPR035919">
    <property type="entry name" value="EAL_sf"/>
</dbReference>
<feature type="domain" description="PAC" evidence="3">
    <location>
        <begin position="221"/>
        <end position="274"/>
    </location>
</feature>
<dbReference type="CDD" id="cd01948">
    <property type="entry name" value="EAL"/>
    <property type="match status" value="1"/>
</dbReference>
<proteinExistence type="predicted"/>